<organism evidence="3 4">
    <name type="scientific">Hibiscus syriacus</name>
    <name type="common">Rose of Sharon</name>
    <dbReference type="NCBI Taxonomy" id="106335"/>
    <lineage>
        <taxon>Eukaryota</taxon>
        <taxon>Viridiplantae</taxon>
        <taxon>Streptophyta</taxon>
        <taxon>Embryophyta</taxon>
        <taxon>Tracheophyta</taxon>
        <taxon>Spermatophyta</taxon>
        <taxon>Magnoliopsida</taxon>
        <taxon>eudicotyledons</taxon>
        <taxon>Gunneridae</taxon>
        <taxon>Pentapetalae</taxon>
        <taxon>rosids</taxon>
        <taxon>malvids</taxon>
        <taxon>Malvales</taxon>
        <taxon>Malvaceae</taxon>
        <taxon>Malvoideae</taxon>
        <taxon>Hibiscus</taxon>
    </lineage>
</organism>
<reference evidence="3" key="1">
    <citation type="submission" date="2019-09" db="EMBL/GenBank/DDBJ databases">
        <title>Draft genome information of white flower Hibiscus syriacus.</title>
        <authorList>
            <person name="Kim Y.-M."/>
        </authorList>
    </citation>
    <scope>NUCLEOTIDE SEQUENCE [LARGE SCALE GENOMIC DNA]</scope>
    <source>
        <strain evidence="3">YM2019G1</strain>
    </source>
</reference>
<evidence type="ECO:0000256" key="1">
    <source>
        <dbReference type="SAM" id="MobiDB-lite"/>
    </source>
</evidence>
<dbReference type="Proteomes" id="UP000436088">
    <property type="component" value="Unassembled WGS sequence"/>
</dbReference>
<evidence type="ECO:0000313" key="4">
    <source>
        <dbReference type="Proteomes" id="UP000436088"/>
    </source>
</evidence>
<dbReference type="AlphaFoldDB" id="A0A6A2WZE8"/>
<evidence type="ECO:0000313" key="3">
    <source>
        <dbReference type="EMBL" id="KAE8667572.1"/>
    </source>
</evidence>
<feature type="region of interest" description="Disordered" evidence="1">
    <location>
        <begin position="179"/>
        <end position="202"/>
    </location>
</feature>
<proteinExistence type="predicted"/>
<protein>
    <recommendedName>
        <fullName evidence="2">DUF569 domain-containing protein</fullName>
    </recommendedName>
</protein>
<comment type="caution">
    <text evidence="3">The sequence shown here is derived from an EMBL/GenBank/DDBJ whole genome shotgun (WGS) entry which is preliminary data.</text>
</comment>
<keyword evidence="4" id="KW-1185">Reference proteome</keyword>
<dbReference type="PANTHER" id="PTHR31205:SF77">
    <property type="entry name" value="CROSS-LINKING PROTEIN, PUTATIVE (DUF569)-RELATED"/>
    <property type="match status" value="1"/>
</dbReference>
<accession>A0A6A2WZE8</accession>
<dbReference type="EMBL" id="VEPZ02001570">
    <property type="protein sequence ID" value="KAE8667572.1"/>
    <property type="molecule type" value="Genomic_DNA"/>
</dbReference>
<dbReference type="PANTHER" id="PTHR31205">
    <property type="entry name" value="ACTIN CROSS-LINKING PROTEIN (DUF569)"/>
    <property type="match status" value="1"/>
</dbReference>
<feature type="domain" description="DUF569" evidence="2">
    <location>
        <begin position="120"/>
        <end position="165"/>
    </location>
</feature>
<dbReference type="InterPro" id="IPR007679">
    <property type="entry name" value="DUF569"/>
</dbReference>
<evidence type="ECO:0000259" key="2">
    <source>
        <dbReference type="Pfam" id="PF04601"/>
    </source>
</evidence>
<dbReference type="Pfam" id="PF04601">
    <property type="entry name" value="DUF569"/>
    <property type="match status" value="1"/>
</dbReference>
<gene>
    <name evidence="3" type="ORF">F3Y22_tig00112399pilonHSYRG00040</name>
</gene>
<name>A0A6A2WZE8_HIBSY</name>
<sequence>MVVTHHRARYGLPSGVLESSTVRWRGKSSVDSNWLVYLAVEASTKATAGSSWIRRQLGARRWAWKSSRQLALLVYVATMTNSSSQRRSGNRRPRSRRVVAESAVDSGAPQVEFDPSSSQKLEGVQFRFRTRYGQYLRANGKFPPWRDHIKHEVPYLFVTQDWILWTVEILEERQQEDLPRLLPPPPVETSSPHHIESNSDSNFSLRGLRESTLEADESTEGSGWAFDGRKALKEEAKVDEEFTICSRNSFSVKLYAFPVDLPPNNSAMHVVVVPQSSKGYQFVIMEN</sequence>